<name>A0A0G0YFV3_9BACT</name>
<keyword evidence="2" id="KW-0472">Membrane</keyword>
<organism evidence="3 4">
    <name type="scientific">Candidatus Uhrbacteria bacterium GW2011_GWC1_41_20</name>
    <dbReference type="NCBI Taxonomy" id="1618983"/>
    <lineage>
        <taxon>Bacteria</taxon>
        <taxon>Candidatus Uhriibacteriota</taxon>
    </lineage>
</organism>
<evidence type="ECO:0000256" key="2">
    <source>
        <dbReference type="SAM" id="Phobius"/>
    </source>
</evidence>
<keyword evidence="2" id="KW-0812">Transmembrane</keyword>
<evidence type="ECO:0000313" key="3">
    <source>
        <dbReference type="EMBL" id="KKR99207.1"/>
    </source>
</evidence>
<keyword evidence="1" id="KW-0175">Coiled coil</keyword>
<proteinExistence type="predicted"/>
<keyword evidence="2" id="KW-1133">Transmembrane helix</keyword>
<evidence type="ECO:0008006" key="5">
    <source>
        <dbReference type="Google" id="ProtNLM"/>
    </source>
</evidence>
<protein>
    <recommendedName>
        <fullName evidence="5">Septum formation initiator</fullName>
    </recommendedName>
</protein>
<accession>A0A0G0YFV3</accession>
<reference evidence="3 4" key="1">
    <citation type="journal article" date="2015" name="Nature">
        <title>rRNA introns, odd ribosomes, and small enigmatic genomes across a large radiation of phyla.</title>
        <authorList>
            <person name="Brown C.T."/>
            <person name="Hug L.A."/>
            <person name="Thomas B.C."/>
            <person name="Sharon I."/>
            <person name="Castelle C.J."/>
            <person name="Singh A."/>
            <person name="Wilkins M.J."/>
            <person name="Williams K.H."/>
            <person name="Banfield J.F."/>
        </authorList>
    </citation>
    <scope>NUCLEOTIDE SEQUENCE [LARGE SCALE GENOMIC DNA]</scope>
</reference>
<evidence type="ECO:0000256" key="1">
    <source>
        <dbReference type="SAM" id="Coils"/>
    </source>
</evidence>
<dbReference type="Proteomes" id="UP000033930">
    <property type="component" value="Unassembled WGS sequence"/>
</dbReference>
<feature type="coiled-coil region" evidence="1">
    <location>
        <begin position="35"/>
        <end position="62"/>
    </location>
</feature>
<evidence type="ECO:0000313" key="4">
    <source>
        <dbReference type="Proteomes" id="UP000033930"/>
    </source>
</evidence>
<comment type="caution">
    <text evidence="3">The sequence shown here is derived from an EMBL/GenBank/DDBJ whole genome shotgun (WGS) entry which is preliminary data.</text>
</comment>
<dbReference type="AlphaFoldDB" id="A0A0G0YFV3"/>
<gene>
    <name evidence="3" type="ORF">UU50_C0009G0024</name>
</gene>
<sequence length="137" mass="16153">MEKRKSKLKQKWFLIIGFVLLSFFIMAFGREYVGNLQVEHEIEALQQQKQDQEQLHLETSNLIDQLSSEYFLEHEGRVKQGLGREGETVIVIEDDLGSSLSDKETDLQDDNMTNVTRWFYYFFSHDVFDELVSYESS</sequence>
<feature type="transmembrane region" description="Helical" evidence="2">
    <location>
        <begin position="12"/>
        <end position="29"/>
    </location>
</feature>
<dbReference type="PATRIC" id="fig|1618983.3.peg.457"/>
<dbReference type="EMBL" id="LCAW01000009">
    <property type="protein sequence ID" value="KKR99207.1"/>
    <property type="molecule type" value="Genomic_DNA"/>
</dbReference>